<keyword evidence="4" id="KW-1185">Reference proteome</keyword>
<gene>
    <name evidence="3" type="ORF">LSAT_V11C700370730</name>
</gene>
<reference evidence="3 4" key="1">
    <citation type="journal article" date="2017" name="Nat. Commun.">
        <title>Genome assembly with in vitro proximity ligation data and whole-genome triplication in lettuce.</title>
        <authorList>
            <person name="Reyes-Chin-Wo S."/>
            <person name="Wang Z."/>
            <person name="Yang X."/>
            <person name="Kozik A."/>
            <person name="Arikit S."/>
            <person name="Song C."/>
            <person name="Xia L."/>
            <person name="Froenicke L."/>
            <person name="Lavelle D.O."/>
            <person name="Truco M.J."/>
            <person name="Xia R."/>
            <person name="Zhu S."/>
            <person name="Xu C."/>
            <person name="Xu H."/>
            <person name="Xu X."/>
            <person name="Cox K."/>
            <person name="Korf I."/>
            <person name="Meyers B.C."/>
            <person name="Michelmore R.W."/>
        </authorList>
    </citation>
    <scope>NUCLEOTIDE SEQUENCE [LARGE SCALE GENOMIC DNA]</scope>
    <source>
        <strain evidence="4">cv. Salinas</strain>
        <tissue evidence="3">Seedlings</tissue>
    </source>
</reference>
<evidence type="ECO:0000256" key="1">
    <source>
        <dbReference type="SAM" id="MobiDB-lite"/>
    </source>
</evidence>
<dbReference type="InterPro" id="IPR058352">
    <property type="entry name" value="DUF8039"/>
</dbReference>
<dbReference type="Pfam" id="PF26133">
    <property type="entry name" value="DUF8039"/>
    <property type="match status" value="1"/>
</dbReference>
<dbReference type="PANTHER" id="PTHR33018:SF35">
    <property type="entry name" value="ULP1 PROTEASE FAMILY CATALYTIC DOMAIN, PAPAIN-LIKE CYSTEINE PEPTIDASE SUPERFAMILY"/>
    <property type="match status" value="1"/>
</dbReference>
<dbReference type="PANTHER" id="PTHR33018">
    <property type="entry name" value="OS10G0338966 PROTEIN-RELATED"/>
    <property type="match status" value="1"/>
</dbReference>
<dbReference type="AlphaFoldDB" id="A0A9R1V301"/>
<dbReference type="EMBL" id="NBSK02000007">
    <property type="protein sequence ID" value="KAJ0198358.1"/>
    <property type="molecule type" value="Genomic_DNA"/>
</dbReference>
<protein>
    <recommendedName>
        <fullName evidence="2">DUF8039 domain-containing protein</fullName>
    </recommendedName>
</protein>
<sequence>MYDLPQKTIEDFKILELEEKNMIADKSYYQNEEDPLVRLLGPEHGERSQTISSIIGPTKVSGRLFKNVKKSRNSIPRVDTSPPFCQSNGVSGGRLVEYPPIEVMTTCDFLLKVADTELKVASGMAWPTSEMVIHSKPVNEGCVKVQVDEIIEIYEVLPVHVVTRTDEVEFVKHLLHTIIQWLRNALKLVNKTPSKSNSGTRMGSSRSSPQIHVDDTTNSFYRPQFEENHFPYHHQMDANEPFQDV</sequence>
<feature type="domain" description="DUF8039" evidence="2">
    <location>
        <begin position="100"/>
        <end position="188"/>
    </location>
</feature>
<evidence type="ECO:0000313" key="4">
    <source>
        <dbReference type="Proteomes" id="UP000235145"/>
    </source>
</evidence>
<evidence type="ECO:0000313" key="3">
    <source>
        <dbReference type="EMBL" id="KAJ0198358.1"/>
    </source>
</evidence>
<name>A0A9R1V301_LACSA</name>
<comment type="caution">
    <text evidence="3">The sequence shown here is derived from an EMBL/GenBank/DDBJ whole genome shotgun (WGS) entry which is preliminary data.</text>
</comment>
<dbReference type="Proteomes" id="UP000235145">
    <property type="component" value="Unassembled WGS sequence"/>
</dbReference>
<accession>A0A9R1V301</accession>
<proteinExistence type="predicted"/>
<feature type="region of interest" description="Disordered" evidence="1">
    <location>
        <begin position="192"/>
        <end position="213"/>
    </location>
</feature>
<evidence type="ECO:0000259" key="2">
    <source>
        <dbReference type="Pfam" id="PF26133"/>
    </source>
</evidence>
<organism evidence="3 4">
    <name type="scientific">Lactuca sativa</name>
    <name type="common">Garden lettuce</name>
    <dbReference type="NCBI Taxonomy" id="4236"/>
    <lineage>
        <taxon>Eukaryota</taxon>
        <taxon>Viridiplantae</taxon>
        <taxon>Streptophyta</taxon>
        <taxon>Embryophyta</taxon>
        <taxon>Tracheophyta</taxon>
        <taxon>Spermatophyta</taxon>
        <taxon>Magnoliopsida</taxon>
        <taxon>eudicotyledons</taxon>
        <taxon>Gunneridae</taxon>
        <taxon>Pentapetalae</taxon>
        <taxon>asterids</taxon>
        <taxon>campanulids</taxon>
        <taxon>Asterales</taxon>
        <taxon>Asteraceae</taxon>
        <taxon>Cichorioideae</taxon>
        <taxon>Cichorieae</taxon>
        <taxon>Lactucinae</taxon>
        <taxon>Lactuca</taxon>
    </lineage>
</organism>